<sequence>MTQDLLAFGTRLREWRDRTAPEELGLPAGPRRKVPGLRREELAAFADLSVDYLIRLEQGNAVHPSSEVITALGRALRLPRVEIDLLHQLAGLVPPTDLEVPTHLSPGTQRLLDRLGDVPVAAYDATWTLIAANSMWRQLLGVADSTPGVNLVQTTFTNMPTRVRTTPEYRDRLRRSLVADLRSSSVRYPADLRLQALLRELIDHNAAFAAAWSDRRAEPFTAETKQVEHPDFGNLWFDCDVLNAADGDTRVVAYTAPRGSLSAEALTALRSSSPDRPAFNATL</sequence>
<name>A0ABU2TV34_9ACTN</name>
<dbReference type="Pfam" id="PF13560">
    <property type="entry name" value="HTH_31"/>
    <property type="match status" value="1"/>
</dbReference>
<dbReference type="InterPro" id="IPR041413">
    <property type="entry name" value="MLTR_LBD"/>
</dbReference>
<dbReference type="InterPro" id="IPR001387">
    <property type="entry name" value="Cro/C1-type_HTH"/>
</dbReference>
<protein>
    <submittedName>
        <fullName evidence="2">Helix-turn-helix transcriptional regulator</fullName>
    </submittedName>
</protein>
<dbReference type="PANTHER" id="PTHR35010">
    <property type="entry name" value="BLL4672 PROTEIN-RELATED"/>
    <property type="match status" value="1"/>
</dbReference>
<dbReference type="Gene3D" id="1.10.260.40">
    <property type="entry name" value="lambda repressor-like DNA-binding domains"/>
    <property type="match status" value="1"/>
</dbReference>
<evidence type="ECO:0000313" key="3">
    <source>
        <dbReference type="Proteomes" id="UP001183809"/>
    </source>
</evidence>
<dbReference type="InterPro" id="IPR010982">
    <property type="entry name" value="Lambda_DNA-bd_dom_sf"/>
</dbReference>
<comment type="caution">
    <text evidence="2">The sequence shown here is derived from an EMBL/GenBank/DDBJ whole genome shotgun (WGS) entry which is preliminary data.</text>
</comment>
<evidence type="ECO:0000313" key="2">
    <source>
        <dbReference type="EMBL" id="MDT0464823.1"/>
    </source>
</evidence>
<evidence type="ECO:0000259" key="1">
    <source>
        <dbReference type="PROSITE" id="PS50943"/>
    </source>
</evidence>
<dbReference type="EMBL" id="JAVREY010000018">
    <property type="protein sequence ID" value="MDT0464823.1"/>
    <property type="molecule type" value="Genomic_DNA"/>
</dbReference>
<feature type="domain" description="HTH cro/C1-type" evidence="1">
    <location>
        <begin position="32"/>
        <end position="83"/>
    </location>
</feature>
<dbReference type="PANTHER" id="PTHR35010:SF2">
    <property type="entry name" value="BLL4672 PROTEIN"/>
    <property type="match status" value="1"/>
</dbReference>
<dbReference type="CDD" id="cd00093">
    <property type="entry name" value="HTH_XRE"/>
    <property type="match status" value="1"/>
</dbReference>
<accession>A0ABU2TV34</accession>
<proteinExistence type="predicted"/>
<reference evidence="3" key="1">
    <citation type="submission" date="2023-07" db="EMBL/GenBank/DDBJ databases">
        <title>30 novel species of actinomycetes from the DSMZ collection.</title>
        <authorList>
            <person name="Nouioui I."/>
        </authorList>
    </citation>
    <scope>NUCLEOTIDE SEQUENCE [LARGE SCALE GENOMIC DNA]</scope>
    <source>
        <strain evidence="3">DSM 41699</strain>
    </source>
</reference>
<dbReference type="Proteomes" id="UP001183809">
    <property type="component" value="Unassembled WGS sequence"/>
</dbReference>
<dbReference type="Pfam" id="PF17765">
    <property type="entry name" value="MLTR_LBD"/>
    <property type="match status" value="1"/>
</dbReference>
<dbReference type="SUPFAM" id="SSF47413">
    <property type="entry name" value="lambda repressor-like DNA-binding domains"/>
    <property type="match status" value="1"/>
</dbReference>
<dbReference type="SMART" id="SM00530">
    <property type="entry name" value="HTH_XRE"/>
    <property type="match status" value="1"/>
</dbReference>
<gene>
    <name evidence="2" type="ORF">RM764_17695</name>
</gene>
<dbReference type="RefSeq" id="WP_311696222.1">
    <property type="nucleotide sequence ID" value="NZ_JAVREY010000018.1"/>
</dbReference>
<keyword evidence="3" id="KW-1185">Reference proteome</keyword>
<organism evidence="2 3">
    <name type="scientific">Streptomyces gibsoniae</name>
    <dbReference type="NCBI Taxonomy" id="3075529"/>
    <lineage>
        <taxon>Bacteria</taxon>
        <taxon>Bacillati</taxon>
        <taxon>Actinomycetota</taxon>
        <taxon>Actinomycetes</taxon>
        <taxon>Kitasatosporales</taxon>
        <taxon>Streptomycetaceae</taxon>
        <taxon>Streptomyces</taxon>
    </lineage>
</organism>
<dbReference type="PROSITE" id="PS50943">
    <property type="entry name" value="HTH_CROC1"/>
    <property type="match status" value="1"/>
</dbReference>
<dbReference type="Gene3D" id="3.30.450.180">
    <property type="match status" value="1"/>
</dbReference>